<organism evidence="3 4">
    <name type="scientific">Ornithinimicrobium kibberense</name>
    <dbReference type="NCBI Taxonomy" id="282060"/>
    <lineage>
        <taxon>Bacteria</taxon>
        <taxon>Bacillati</taxon>
        <taxon>Actinomycetota</taxon>
        <taxon>Actinomycetes</taxon>
        <taxon>Micrococcales</taxon>
        <taxon>Ornithinimicrobiaceae</taxon>
        <taxon>Ornithinimicrobium</taxon>
    </lineage>
</organism>
<dbReference type="EMBL" id="JBHMAX010000028">
    <property type="protein sequence ID" value="MFB9733329.1"/>
    <property type="molecule type" value="Genomic_DNA"/>
</dbReference>
<reference evidence="3 4" key="1">
    <citation type="submission" date="2024-09" db="EMBL/GenBank/DDBJ databases">
        <authorList>
            <person name="Sun Q."/>
            <person name="Mori K."/>
        </authorList>
    </citation>
    <scope>NUCLEOTIDE SEQUENCE [LARGE SCALE GENOMIC DNA]</scope>
    <source>
        <strain evidence="3 4">JCM 12763</strain>
    </source>
</reference>
<keyword evidence="4" id="KW-1185">Reference proteome</keyword>
<feature type="transmembrane region" description="Helical" evidence="2">
    <location>
        <begin position="192"/>
        <end position="212"/>
    </location>
</feature>
<accession>A0ABV5V674</accession>
<feature type="transmembrane region" description="Helical" evidence="2">
    <location>
        <begin position="120"/>
        <end position="152"/>
    </location>
</feature>
<evidence type="ECO:0000313" key="3">
    <source>
        <dbReference type="EMBL" id="MFB9733329.1"/>
    </source>
</evidence>
<name>A0ABV5V674_9MICO</name>
<dbReference type="RefSeq" id="WP_141338653.1">
    <property type="nucleotide sequence ID" value="NZ_JBHMAX010000028.1"/>
</dbReference>
<feature type="transmembrane region" description="Helical" evidence="2">
    <location>
        <begin position="75"/>
        <end position="99"/>
    </location>
</feature>
<evidence type="ECO:0000256" key="1">
    <source>
        <dbReference type="SAM" id="MobiDB-lite"/>
    </source>
</evidence>
<feature type="transmembrane region" description="Helical" evidence="2">
    <location>
        <begin position="48"/>
        <end position="69"/>
    </location>
</feature>
<feature type="transmembrane region" description="Helical" evidence="2">
    <location>
        <begin position="239"/>
        <end position="259"/>
    </location>
</feature>
<comment type="caution">
    <text evidence="3">The sequence shown here is derived from an EMBL/GenBank/DDBJ whole genome shotgun (WGS) entry which is preliminary data.</text>
</comment>
<feature type="region of interest" description="Disordered" evidence="1">
    <location>
        <begin position="1"/>
        <end position="20"/>
    </location>
</feature>
<keyword evidence="2" id="KW-0472">Membrane</keyword>
<keyword evidence="2" id="KW-0812">Transmembrane</keyword>
<dbReference type="Proteomes" id="UP001589613">
    <property type="component" value="Unassembled WGS sequence"/>
</dbReference>
<evidence type="ECO:0000313" key="4">
    <source>
        <dbReference type="Proteomes" id="UP001589613"/>
    </source>
</evidence>
<evidence type="ECO:0000256" key="2">
    <source>
        <dbReference type="SAM" id="Phobius"/>
    </source>
</evidence>
<sequence length="269" mass="28687">MSTTTGSHPSGGAATRPRGGTEVQARPIPLLRLVQVELRKMVDTRSGLWLLAIIAVLSVGAVVLFRLFGPEEGHTFYGFAGMALTPQAFLLPVLGILLVTSEWSQRAGLVTFTLEPRRGLVVVAKSIAAVVVGLLGLALLLAVAALFAAVAGSGDVWDLGARELGYFTILQVLAIMQGVAFGLLLMNSTAAIVLYFALPVAMNLLITFVEVLRENAGWFDLATGQAPLFTQVALTGEQWAQLATVTALWIVLPLVLGWVRLRRTEIKTA</sequence>
<proteinExistence type="predicted"/>
<feature type="transmembrane region" description="Helical" evidence="2">
    <location>
        <begin position="164"/>
        <end position="185"/>
    </location>
</feature>
<keyword evidence="2" id="KW-1133">Transmembrane helix</keyword>
<protein>
    <submittedName>
        <fullName evidence="3">ABC transporter permease</fullName>
    </submittedName>
</protein>
<gene>
    <name evidence="3" type="ORF">ACFFN0_14875</name>
</gene>